<dbReference type="PANTHER" id="PTHR39337:SF1">
    <property type="entry name" value="BLR5642 PROTEIN"/>
    <property type="match status" value="1"/>
</dbReference>
<organism evidence="1 2">
    <name type="scientific">Halorhodospira halochloris</name>
    <name type="common">Ectothiorhodospira halochloris</name>
    <dbReference type="NCBI Taxonomy" id="1052"/>
    <lineage>
        <taxon>Bacteria</taxon>
        <taxon>Pseudomonadati</taxon>
        <taxon>Pseudomonadota</taxon>
        <taxon>Gammaproteobacteria</taxon>
        <taxon>Chromatiales</taxon>
        <taxon>Ectothiorhodospiraceae</taxon>
        <taxon>Halorhodospira</taxon>
    </lineage>
</organism>
<keyword evidence="2" id="KW-1185">Reference proteome</keyword>
<dbReference type="KEGG" id="hhk:HH1059_20100"/>
<name>A0A0X8XB02_HALHR</name>
<dbReference type="EMBL" id="AP017372">
    <property type="protein sequence ID" value="BAU58716.1"/>
    <property type="molecule type" value="Genomic_DNA"/>
</dbReference>
<evidence type="ECO:0008006" key="3">
    <source>
        <dbReference type="Google" id="ProtNLM"/>
    </source>
</evidence>
<proteinExistence type="predicted"/>
<gene>
    <name evidence="1" type="ORF">HH1059_20100</name>
</gene>
<dbReference type="PIRSF" id="PIRSF024492">
    <property type="entry name" value="UCP024492"/>
    <property type="match status" value="1"/>
</dbReference>
<dbReference type="InterPro" id="IPR014519">
    <property type="entry name" value="UCP024492"/>
</dbReference>
<dbReference type="InterPro" id="IPR007438">
    <property type="entry name" value="DUF488"/>
</dbReference>
<dbReference type="PANTHER" id="PTHR39337">
    <property type="entry name" value="BLR5642 PROTEIN"/>
    <property type="match status" value="1"/>
</dbReference>
<dbReference type="RefSeq" id="WP_162549502.1">
    <property type="nucleotide sequence ID" value="NZ_AP017372.2"/>
</dbReference>
<accession>A0A0X8XB02</accession>
<dbReference type="Pfam" id="PF04343">
    <property type="entry name" value="DUF488"/>
    <property type="match status" value="1"/>
</dbReference>
<protein>
    <recommendedName>
        <fullName evidence="3">DUF488 domain-containing protein</fullName>
    </recommendedName>
</protein>
<evidence type="ECO:0000313" key="2">
    <source>
        <dbReference type="Proteomes" id="UP000218890"/>
    </source>
</evidence>
<dbReference type="AlphaFoldDB" id="A0A0X8XB02"/>
<reference evidence="1" key="1">
    <citation type="submission" date="2016-02" db="EMBL/GenBank/DDBJ databases">
        <title>Halorhodospira halochloris DSM-1059 complete genome, version 2.</title>
        <authorList>
            <person name="Tsukatani Y."/>
        </authorList>
    </citation>
    <scope>NUCLEOTIDE SEQUENCE</scope>
    <source>
        <strain evidence="1">DSM 1059</strain>
    </source>
</reference>
<evidence type="ECO:0000313" key="1">
    <source>
        <dbReference type="EMBL" id="BAU58716.1"/>
    </source>
</evidence>
<dbReference type="Proteomes" id="UP000218890">
    <property type="component" value="Chromosome"/>
</dbReference>
<sequence length="146" mass="16363">MHTLYTIGYERTYLEAFIATLQRASVATIIDVRASPHSRRREFAFKHLARELPGAGIGYESWPVLGAPQAARDAAKAGDAQRFYQLYASHLEEPKTQDALHSLAERAVTEAVALLCYERDPAECHRLLIAERLERSHKLASHHLAG</sequence>